<dbReference type="AlphaFoldDB" id="A0A815SFY2"/>
<evidence type="ECO:0000313" key="2">
    <source>
        <dbReference type="EMBL" id="CAF1489634.1"/>
    </source>
</evidence>
<dbReference type="OrthoDB" id="10006218at2759"/>
<keyword evidence="1" id="KW-0812">Transmembrane</keyword>
<dbReference type="EMBL" id="CAJNOM010000535">
    <property type="protein sequence ID" value="CAF1489634.1"/>
    <property type="molecule type" value="Genomic_DNA"/>
</dbReference>
<dbReference type="Gene3D" id="3.40.50.150">
    <property type="entry name" value="Vaccinia Virus protein VP39"/>
    <property type="match status" value="1"/>
</dbReference>
<evidence type="ECO:0000256" key="1">
    <source>
        <dbReference type="SAM" id="Phobius"/>
    </source>
</evidence>
<organism evidence="2 3">
    <name type="scientific">Adineta steineri</name>
    <dbReference type="NCBI Taxonomy" id="433720"/>
    <lineage>
        <taxon>Eukaryota</taxon>
        <taxon>Metazoa</taxon>
        <taxon>Spiralia</taxon>
        <taxon>Gnathifera</taxon>
        <taxon>Rotifera</taxon>
        <taxon>Eurotatoria</taxon>
        <taxon>Bdelloidea</taxon>
        <taxon>Adinetida</taxon>
        <taxon>Adinetidae</taxon>
        <taxon>Adineta</taxon>
    </lineage>
</organism>
<reference evidence="2" key="1">
    <citation type="submission" date="2021-02" db="EMBL/GenBank/DDBJ databases">
        <authorList>
            <person name="Nowell W R."/>
        </authorList>
    </citation>
    <scope>NUCLEOTIDE SEQUENCE</scope>
</reference>
<feature type="transmembrane region" description="Helical" evidence="1">
    <location>
        <begin position="42"/>
        <end position="61"/>
    </location>
</feature>
<dbReference type="InterPro" id="IPR029063">
    <property type="entry name" value="SAM-dependent_MTases_sf"/>
</dbReference>
<comment type="caution">
    <text evidence="2">The sequence shown here is derived from an EMBL/GenBank/DDBJ whole genome shotgun (WGS) entry which is preliminary data.</text>
</comment>
<evidence type="ECO:0008006" key="4">
    <source>
        <dbReference type="Google" id="ProtNLM"/>
    </source>
</evidence>
<sequence>MLNITEPVPALESFAPNSESARSALNTKGITTTDRVSSIPRIKITILISTLFAIIYFGTILKKESYLKAKIWNISENNLLDGCRYVYIDLGTNIGVQIRKLYEPHLYPGAPVLQHFKNTFGSNFSEVCSVGFEANPIHNSYLTEFENYCLARKWRVKIFKSTAVSYVDKNLTFYVNHGDNQNNQWGASLLAHDMKVNVTVQGIDITSWFKKTVLIRKIPPGTMPLKVMMKTDIEGHDSAVLANLIFSGVYCSIDLMYGEHFNNEFQQAISRLKKDSNTCKTELISLDDESYYLQRFPFILPVQQANY</sequence>
<proteinExistence type="predicted"/>
<name>A0A815SFY2_9BILA</name>
<keyword evidence="1" id="KW-1133">Transmembrane helix</keyword>
<dbReference type="Proteomes" id="UP000663832">
    <property type="component" value="Unassembled WGS sequence"/>
</dbReference>
<protein>
    <recommendedName>
        <fullName evidence="4">Methyltransferase FkbM domain-containing protein</fullName>
    </recommendedName>
</protein>
<keyword evidence="1" id="KW-0472">Membrane</keyword>
<keyword evidence="3" id="KW-1185">Reference proteome</keyword>
<accession>A0A815SFY2</accession>
<gene>
    <name evidence="2" type="ORF">QVE165_LOCUS42788</name>
</gene>
<evidence type="ECO:0000313" key="3">
    <source>
        <dbReference type="Proteomes" id="UP000663832"/>
    </source>
</evidence>